<dbReference type="Pfam" id="PF07743">
    <property type="entry name" value="HSCB_C"/>
    <property type="match status" value="1"/>
</dbReference>
<dbReference type="PROSITE" id="PS50076">
    <property type="entry name" value="DNAJ_2"/>
    <property type="match status" value="1"/>
</dbReference>
<sequence length="167" mass="19716">MSSDFFSKNSFEKFDLPLNLNIDLEDLEQRYFKAQHHYHPDRLRTSNISSENTITDYAAAFNEAYQILKDPLKRADHLLKCLGWLVSDETLGSKQDPHLLTFMMELNEKIEGAITEEEKKQLESFLENEIHHSWQALENSIDKQDKDMALTCFMKLKYLHRLHLNLK</sequence>
<dbReference type="InterPro" id="IPR004640">
    <property type="entry name" value="HscB"/>
</dbReference>
<organism evidence="5 6">
    <name type="scientific">Candidatus Paracaedimonas acanthamoebae</name>
    <dbReference type="NCBI Taxonomy" id="244581"/>
    <lineage>
        <taxon>Bacteria</taxon>
        <taxon>Pseudomonadati</taxon>
        <taxon>Pseudomonadota</taxon>
        <taxon>Alphaproteobacteria</taxon>
        <taxon>Holosporales</taxon>
        <taxon>Caedimonadaceae</taxon>
        <taxon>Candidatus Paracaedimonas</taxon>
    </lineage>
</organism>
<protein>
    <submittedName>
        <fullName evidence="5">Fe-S protein assembly co-chaperone HscB</fullName>
    </submittedName>
</protein>
<evidence type="ECO:0000259" key="4">
    <source>
        <dbReference type="PROSITE" id="PS50076"/>
    </source>
</evidence>
<accession>A0A8J7TST1</accession>
<comment type="caution">
    <text evidence="5">The sequence shown here is derived from an EMBL/GenBank/DDBJ whole genome shotgun (WGS) entry which is preliminary data.</text>
</comment>
<dbReference type="AlphaFoldDB" id="A0A8J7TST1"/>
<reference evidence="5" key="1">
    <citation type="submission" date="2021-02" db="EMBL/GenBank/DDBJ databases">
        <title>Thiocyanate and organic carbon inputs drive convergent selection for specific autotrophic Afipia and Thiobacillus strains within complex microbiomes.</title>
        <authorList>
            <person name="Huddy R.J."/>
            <person name="Sachdeva R."/>
            <person name="Kadzinga F."/>
            <person name="Kantor R.S."/>
            <person name="Harrison S.T.L."/>
            <person name="Banfield J.F."/>
        </authorList>
    </citation>
    <scope>NUCLEOTIDE SEQUENCE</scope>
    <source>
        <strain evidence="5">SCN18_10_11_15_R4_P_38_20</strain>
    </source>
</reference>
<dbReference type="InterPro" id="IPR001623">
    <property type="entry name" value="DnaJ_domain"/>
</dbReference>
<dbReference type="InterPro" id="IPR036869">
    <property type="entry name" value="J_dom_sf"/>
</dbReference>
<dbReference type="Gene3D" id="1.20.1280.20">
    <property type="entry name" value="HscB, C-terminal domain"/>
    <property type="match status" value="1"/>
</dbReference>
<gene>
    <name evidence="5" type="primary">hscB</name>
    <name evidence="5" type="ORF">J0H12_01955</name>
</gene>
<dbReference type="GO" id="GO:0044571">
    <property type="term" value="P:[2Fe-2S] cluster assembly"/>
    <property type="evidence" value="ECO:0007669"/>
    <property type="project" value="InterPro"/>
</dbReference>
<dbReference type="SUPFAM" id="SSF46565">
    <property type="entry name" value="Chaperone J-domain"/>
    <property type="match status" value="1"/>
</dbReference>
<dbReference type="Proteomes" id="UP000664414">
    <property type="component" value="Unassembled WGS sequence"/>
</dbReference>
<dbReference type="Gene3D" id="1.10.287.110">
    <property type="entry name" value="DnaJ domain"/>
    <property type="match status" value="1"/>
</dbReference>
<feature type="domain" description="J" evidence="4">
    <location>
        <begin position="9"/>
        <end position="73"/>
    </location>
</feature>
<evidence type="ECO:0000256" key="1">
    <source>
        <dbReference type="ARBA" id="ARBA00010476"/>
    </source>
</evidence>
<evidence type="ECO:0000256" key="3">
    <source>
        <dbReference type="ARBA" id="ARBA00025596"/>
    </source>
</evidence>
<evidence type="ECO:0000313" key="6">
    <source>
        <dbReference type="Proteomes" id="UP000664414"/>
    </source>
</evidence>
<comment type="function">
    <text evidence="3">Co-chaperone involved in the maturation of iron-sulfur cluster-containing proteins. Seems to help targeting proteins to be folded toward HscA.</text>
</comment>
<dbReference type="NCBIfam" id="TIGR00714">
    <property type="entry name" value="hscB"/>
    <property type="match status" value="1"/>
</dbReference>
<dbReference type="GO" id="GO:0051087">
    <property type="term" value="F:protein-folding chaperone binding"/>
    <property type="evidence" value="ECO:0007669"/>
    <property type="project" value="InterPro"/>
</dbReference>
<comment type="similarity">
    <text evidence="1">Belongs to the HscB family.</text>
</comment>
<dbReference type="InterPro" id="IPR036386">
    <property type="entry name" value="HscB_C_sf"/>
</dbReference>
<dbReference type="SUPFAM" id="SSF47144">
    <property type="entry name" value="HSC20 (HSCB), C-terminal oligomerisation domain"/>
    <property type="match status" value="1"/>
</dbReference>
<proteinExistence type="inferred from homology"/>
<dbReference type="PANTHER" id="PTHR14021">
    <property type="entry name" value="IRON-SULFUR CLUSTER CO-CHAPERONE PROTEIN HSCB"/>
    <property type="match status" value="1"/>
</dbReference>
<dbReference type="GO" id="GO:0001671">
    <property type="term" value="F:ATPase activator activity"/>
    <property type="evidence" value="ECO:0007669"/>
    <property type="project" value="InterPro"/>
</dbReference>
<dbReference type="GO" id="GO:0051259">
    <property type="term" value="P:protein complex oligomerization"/>
    <property type="evidence" value="ECO:0007669"/>
    <property type="project" value="InterPro"/>
</dbReference>
<dbReference type="EMBL" id="JAFKGL010000012">
    <property type="protein sequence ID" value="MBN9412676.1"/>
    <property type="molecule type" value="Genomic_DNA"/>
</dbReference>
<name>A0A8J7TST1_9PROT</name>
<evidence type="ECO:0000313" key="5">
    <source>
        <dbReference type="EMBL" id="MBN9412676.1"/>
    </source>
</evidence>
<dbReference type="InterPro" id="IPR009073">
    <property type="entry name" value="HscB_oligo_C"/>
</dbReference>
<keyword evidence="2" id="KW-0143">Chaperone</keyword>
<evidence type="ECO:0000256" key="2">
    <source>
        <dbReference type="ARBA" id="ARBA00023186"/>
    </source>
</evidence>
<dbReference type="PANTHER" id="PTHR14021:SF15">
    <property type="entry name" value="IRON-SULFUR CLUSTER CO-CHAPERONE PROTEIN HSCB"/>
    <property type="match status" value="1"/>
</dbReference>